<gene>
    <name evidence="2" type="ORF">K432DRAFT_311203</name>
</gene>
<dbReference type="AlphaFoldDB" id="A0A8E2DYW1"/>
<accession>A0A8E2DYW1</accession>
<proteinExistence type="predicted"/>
<organism evidence="2 3">
    <name type="scientific">Lepidopterella palustris CBS 459.81</name>
    <dbReference type="NCBI Taxonomy" id="1314670"/>
    <lineage>
        <taxon>Eukaryota</taxon>
        <taxon>Fungi</taxon>
        <taxon>Dikarya</taxon>
        <taxon>Ascomycota</taxon>
        <taxon>Pezizomycotina</taxon>
        <taxon>Dothideomycetes</taxon>
        <taxon>Pleosporomycetidae</taxon>
        <taxon>Mytilinidiales</taxon>
        <taxon>Argynnaceae</taxon>
        <taxon>Lepidopterella</taxon>
    </lineage>
</organism>
<evidence type="ECO:0000313" key="2">
    <source>
        <dbReference type="EMBL" id="OCK74198.1"/>
    </source>
</evidence>
<name>A0A8E2DYW1_9PEZI</name>
<protein>
    <submittedName>
        <fullName evidence="2">Uncharacterized protein</fullName>
    </submittedName>
</protein>
<dbReference type="EMBL" id="KV745532">
    <property type="protein sequence ID" value="OCK74198.1"/>
    <property type="molecule type" value="Genomic_DNA"/>
</dbReference>
<evidence type="ECO:0000313" key="3">
    <source>
        <dbReference type="Proteomes" id="UP000250266"/>
    </source>
</evidence>
<sequence length="179" mass="19701">MNTTQNHQPGRAQAYRKTECLDGNAVRVHESRRRMHVAAGSSRSLPAHGPASPVAISRPILPNYVRRKPQNAALSSAGFEDQAVADVLHVTRKLLPSQSKPVILHQYSDSVRKEEVTNTNKKKTYQSSIPSPPPTPRFQRLPTPDLPELGQTPFCDCCISAHVVKFCASCGTGIERKLL</sequence>
<keyword evidence="3" id="KW-1185">Reference proteome</keyword>
<dbReference type="Proteomes" id="UP000250266">
    <property type="component" value="Unassembled WGS sequence"/>
</dbReference>
<dbReference type="OrthoDB" id="3926247at2759"/>
<feature type="region of interest" description="Disordered" evidence="1">
    <location>
        <begin position="113"/>
        <end position="139"/>
    </location>
</feature>
<reference evidence="2 3" key="1">
    <citation type="journal article" date="2016" name="Nat. Commun.">
        <title>Ectomycorrhizal ecology is imprinted in the genome of the dominant symbiotic fungus Cenococcum geophilum.</title>
        <authorList>
            <consortium name="DOE Joint Genome Institute"/>
            <person name="Peter M."/>
            <person name="Kohler A."/>
            <person name="Ohm R.A."/>
            <person name="Kuo A."/>
            <person name="Krutzmann J."/>
            <person name="Morin E."/>
            <person name="Arend M."/>
            <person name="Barry K.W."/>
            <person name="Binder M."/>
            <person name="Choi C."/>
            <person name="Clum A."/>
            <person name="Copeland A."/>
            <person name="Grisel N."/>
            <person name="Haridas S."/>
            <person name="Kipfer T."/>
            <person name="LaButti K."/>
            <person name="Lindquist E."/>
            <person name="Lipzen A."/>
            <person name="Maire R."/>
            <person name="Meier B."/>
            <person name="Mihaltcheva S."/>
            <person name="Molinier V."/>
            <person name="Murat C."/>
            <person name="Poggeler S."/>
            <person name="Quandt C.A."/>
            <person name="Sperisen C."/>
            <person name="Tritt A."/>
            <person name="Tisserant E."/>
            <person name="Crous P.W."/>
            <person name="Henrissat B."/>
            <person name="Nehls U."/>
            <person name="Egli S."/>
            <person name="Spatafora J.W."/>
            <person name="Grigoriev I.V."/>
            <person name="Martin F.M."/>
        </authorList>
    </citation>
    <scope>NUCLEOTIDE SEQUENCE [LARGE SCALE GENOMIC DNA]</scope>
    <source>
        <strain evidence="2 3">CBS 459.81</strain>
    </source>
</reference>
<evidence type="ECO:0000256" key="1">
    <source>
        <dbReference type="SAM" id="MobiDB-lite"/>
    </source>
</evidence>